<name>A0ABY6IF41_STRPE</name>
<dbReference type="Proteomes" id="UP001163878">
    <property type="component" value="Chromosome"/>
</dbReference>
<dbReference type="PROSITE" id="PS00629">
    <property type="entry name" value="IMP_1"/>
    <property type="match status" value="1"/>
</dbReference>
<dbReference type="PANTHER" id="PTHR20854:SF4">
    <property type="entry name" value="INOSITOL-1-MONOPHOSPHATASE-RELATED"/>
    <property type="match status" value="1"/>
</dbReference>
<evidence type="ECO:0000313" key="4">
    <source>
        <dbReference type="EMBL" id="UYQ65622.1"/>
    </source>
</evidence>
<evidence type="ECO:0000256" key="2">
    <source>
        <dbReference type="ARBA" id="ARBA00022801"/>
    </source>
</evidence>
<organism evidence="4 5">
    <name type="scientific">Streptomyces peucetius</name>
    <dbReference type="NCBI Taxonomy" id="1950"/>
    <lineage>
        <taxon>Bacteria</taxon>
        <taxon>Bacillati</taxon>
        <taxon>Actinomycetota</taxon>
        <taxon>Actinomycetes</taxon>
        <taxon>Kitasatosporales</taxon>
        <taxon>Streptomycetaceae</taxon>
        <taxon>Streptomyces</taxon>
    </lineage>
</organism>
<proteinExistence type="predicted"/>
<dbReference type="RefSeq" id="WP_264248860.1">
    <property type="nucleotide sequence ID" value="NZ_CP107567.1"/>
</dbReference>
<evidence type="ECO:0000256" key="3">
    <source>
        <dbReference type="ARBA" id="ARBA00022842"/>
    </source>
</evidence>
<accession>A0ABY6IF41</accession>
<dbReference type="Gene3D" id="3.40.190.80">
    <property type="match status" value="1"/>
</dbReference>
<dbReference type="PANTHER" id="PTHR20854">
    <property type="entry name" value="INOSITOL MONOPHOSPHATASE"/>
    <property type="match status" value="1"/>
</dbReference>
<dbReference type="InterPro" id="IPR020583">
    <property type="entry name" value="Inositol_monoP_metal-BS"/>
</dbReference>
<keyword evidence="1" id="KW-0479">Metal-binding</keyword>
<dbReference type="Gene3D" id="3.30.540.10">
    <property type="entry name" value="Fructose-1,6-Bisphosphatase, subunit A, domain 1"/>
    <property type="match status" value="1"/>
</dbReference>
<protein>
    <submittedName>
        <fullName evidence="4">Inositol monophosphatase family protein</fullName>
    </submittedName>
</protein>
<dbReference type="Pfam" id="PF00459">
    <property type="entry name" value="Inositol_P"/>
    <property type="match status" value="1"/>
</dbReference>
<reference evidence="4" key="1">
    <citation type="submission" date="2022-10" db="EMBL/GenBank/DDBJ databases">
        <title>Cytochrome P450 Catalyzes Benzene Ring Formation in the Biosynthesis of Trialkyl-Substituted Aromatic Polyketides.</title>
        <authorList>
            <person name="Zhao E."/>
            <person name="Ge H."/>
        </authorList>
    </citation>
    <scope>NUCLEOTIDE SEQUENCE</scope>
    <source>
        <strain evidence="4">NA0869</strain>
    </source>
</reference>
<keyword evidence="5" id="KW-1185">Reference proteome</keyword>
<keyword evidence="3" id="KW-0460">Magnesium</keyword>
<dbReference type="SUPFAM" id="SSF56655">
    <property type="entry name" value="Carbohydrate phosphatase"/>
    <property type="match status" value="1"/>
</dbReference>
<dbReference type="PRINTS" id="PR00377">
    <property type="entry name" value="IMPHPHTASES"/>
</dbReference>
<dbReference type="EMBL" id="CP107567">
    <property type="protein sequence ID" value="UYQ65622.1"/>
    <property type="molecule type" value="Genomic_DNA"/>
</dbReference>
<dbReference type="InterPro" id="IPR000760">
    <property type="entry name" value="Inositol_monophosphatase-like"/>
</dbReference>
<dbReference type="CDD" id="cd01637">
    <property type="entry name" value="IMPase_like"/>
    <property type="match status" value="1"/>
</dbReference>
<keyword evidence="2" id="KW-0378">Hydrolase</keyword>
<evidence type="ECO:0000256" key="1">
    <source>
        <dbReference type="ARBA" id="ARBA00022723"/>
    </source>
</evidence>
<sequence length="258" mass="26947">MIDLSGKLLPVAEEAVDAAVDWLSTAGREWSTARFKASGEEVTAADVEVEARVTQVLAARTPDIPVVGEESSAAGQPLPLPARCWLLDPIDGTMNFARGGPMYAVSLAYVQDGEPLVGVVHAPALGRRWTTPLPKAPVPSADDLARAVVGVSGTGSAHGGPRRFLDRVQDEAYRVRMQGSMALDLVGVAEGWLDACVCIAPKPWDVAAGVALCRDRGRAVLDADGRAFSFNSPVLVAGAVDVAHALAGLWTTTALTCP</sequence>
<gene>
    <name evidence="4" type="ORF">OGH68_31960</name>
</gene>
<evidence type="ECO:0000313" key="5">
    <source>
        <dbReference type="Proteomes" id="UP001163878"/>
    </source>
</evidence>